<reference evidence="1 2" key="1">
    <citation type="submission" date="2013-09" db="EMBL/GenBank/DDBJ databases">
        <title>Whole genome shotgun sequence of Novosphingobium tardaugens NBRC 16725.</title>
        <authorList>
            <person name="Isaki S."/>
            <person name="Hosoyama A."/>
            <person name="Tsuchikane K."/>
            <person name="Katsumata H."/>
            <person name="Ando Y."/>
            <person name="Yamazaki S."/>
            <person name="Fujita N."/>
        </authorList>
    </citation>
    <scope>NUCLEOTIDE SEQUENCE [LARGE SCALE GENOMIC DNA]</scope>
    <source>
        <strain evidence="1 2">NBRC 16725</strain>
    </source>
</reference>
<comment type="caution">
    <text evidence="1">The sequence shown here is derived from an EMBL/GenBank/DDBJ whole genome shotgun (WGS) entry which is preliminary data.</text>
</comment>
<evidence type="ECO:0008006" key="3">
    <source>
        <dbReference type="Google" id="ProtNLM"/>
    </source>
</evidence>
<accession>U2Y990</accession>
<dbReference type="Pfam" id="PF13773">
    <property type="entry name" value="DUF4170"/>
    <property type="match status" value="1"/>
</dbReference>
<name>U2Y990_9SPHN</name>
<proteinExistence type="predicted"/>
<keyword evidence="2" id="KW-1185">Reference proteome</keyword>
<evidence type="ECO:0000313" key="2">
    <source>
        <dbReference type="Proteomes" id="UP000016568"/>
    </source>
</evidence>
<protein>
    <recommendedName>
        <fullName evidence="3">Inositol monophosphatase</fullName>
    </recommendedName>
</protein>
<evidence type="ECO:0000313" key="1">
    <source>
        <dbReference type="EMBL" id="GAD49846.1"/>
    </source>
</evidence>
<dbReference type="eggNOG" id="COG0483">
    <property type="taxonomic scope" value="Bacteria"/>
</dbReference>
<dbReference type="EMBL" id="BASZ01000006">
    <property type="protein sequence ID" value="GAD49846.1"/>
    <property type="molecule type" value="Genomic_DNA"/>
</dbReference>
<dbReference type="AlphaFoldDB" id="U2Y990"/>
<gene>
    <name evidence="1" type="ORF">NT2_06_02860</name>
</gene>
<dbReference type="InterPro" id="IPR025226">
    <property type="entry name" value="DUF4170"/>
</dbReference>
<organism evidence="1 2">
    <name type="scientific">Caenibius tardaugens NBRC 16725</name>
    <dbReference type="NCBI Taxonomy" id="1219035"/>
    <lineage>
        <taxon>Bacteria</taxon>
        <taxon>Pseudomonadati</taxon>
        <taxon>Pseudomonadota</taxon>
        <taxon>Alphaproteobacteria</taxon>
        <taxon>Sphingomonadales</taxon>
        <taxon>Erythrobacteraceae</taxon>
        <taxon>Caenibius</taxon>
    </lineage>
</organism>
<dbReference type="Proteomes" id="UP000016568">
    <property type="component" value="Unassembled WGS sequence"/>
</dbReference>
<dbReference type="Gene3D" id="3.30.70.2400">
    <property type="entry name" value="Uncharacterised protein PF13773, DUF4170"/>
    <property type="match status" value="1"/>
</dbReference>
<sequence length="89" mass="9952">MSGGAIRQIKFEGLELMQLLHLVMGGRVKDPQSLEFENLNDIDLVGVFGSYAEAEDAWRGNAQRTVDDAEMKYVIVHLHKLLEPALPES</sequence>